<organism evidence="6 7">
    <name type="scientific">Protomyces lactucae-debilis</name>
    <dbReference type="NCBI Taxonomy" id="2754530"/>
    <lineage>
        <taxon>Eukaryota</taxon>
        <taxon>Fungi</taxon>
        <taxon>Dikarya</taxon>
        <taxon>Ascomycota</taxon>
        <taxon>Taphrinomycotina</taxon>
        <taxon>Taphrinomycetes</taxon>
        <taxon>Taphrinales</taxon>
        <taxon>Protomycetaceae</taxon>
        <taxon>Protomyces</taxon>
    </lineage>
</organism>
<dbReference type="InterPro" id="IPR005810">
    <property type="entry name" value="CoA_lig_alpha"/>
</dbReference>
<dbReference type="SUPFAM" id="SSF51735">
    <property type="entry name" value="NAD(P)-binding Rossmann-fold domains"/>
    <property type="match status" value="1"/>
</dbReference>
<dbReference type="AlphaFoldDB" id="A0A1Y2FAT0"/>
<dbReference type="SMART" id="SM00881">
    <property type="entry name" value="CoA_binding"/>
    <property type="match status" value="1"/>
</dbReference>
<dbReference type="NCBIfam" id="NF004230">
    <property type="entry name" value="PRK05678.1"/>
    <property type="match status" value="1"/>
</dbReference>
<proteinExistence type="predicted"/>
<keyword evidence="3" id="KW-0547">Nucleotide-binding</keyword>
<dbReference type="InterPro" id="IPR003781">
    <property type="entry name" value="CoA-bd"/>
</dbReference>
<dbReference type="PROSITE" id="PS01216">
    <property type="entry name" value="SUCCINYL_COA_LIG_1"/>
    <property type="match status" value="1"/>
</dbReference>
<dbReference type="InterPro" id="IPR036291">
    <property type="entry name" value="NAD(P)-bd_dom_sf"/>
</dbReference>
<gene>
    <name evidence="6" type="ORF">BCR37DRAFT_349540</name>
</gene>
<dbReference type="PRINTS" id="PR01798">
    <property type="entry name" value="SCOASYNTHASE"/>
</dbReference>
<evidence type="ECO:0000313" key="6">
    <source>
        <dbReference type="EMBL" id="ORY79965.1"/>
    </source>
</evidence>
<dbReference type="PANTHER" id="PTHR11117">
    <property type="entry name" value="SUCCINYL-COA LIGASE SUBUNIT ALPHA"/>
    <property type="match status" value="1"/>
</dbReference>
<dbReference type="GeneID" id="63784530"/>
<dbReference type="InterPro" id="IPR005811">
    <property type="entry name" value="SUCC_ACL_C"/>
</dbReference>
<evidence type="ECO:0000256" key="1">
    <source>
        <dbReference type="ARBA" id="ARBA00022532"/>
    </source>
</evidence>
<dbReference type="Gene3D" id="3.40.50.720">
    <property type="entry name" value="NAD(P)-binding Rossmann-like Domain"/>
    <property type="match status" value="1"/>
</dbReference>
<evidence type="ECO:0000256" key="4">
    <source>
        <dbReference type="PIRSR" id="PIRSR001553-1"/>
    </source>
</evidence>
<evidence type="ECO:0000256" key="3">
    <source>
        <dbReference type="ARBA" id="ARBA00022741"/>
    </source>
</evidence>
<keyword evidence="7" id="KW-1185">Reference proteome</keyword>
<feature type="active site" description="Tele-phosphohistidine intermediate" evidence="4">
    <location>
        <position position="263"/>
    </location>
</feature>
<dbReference type="PIRSF" id="PIRSF001553">
    <property type="entry name" value="SucCS_alpha"/>
    <property type="match status" value="1"/>
</dbReference>
<dbReference type="Gene3D" id="3.40.50.261">
    <property type="entry name" value="Succinyl-CoA synthetase domains"/>
    <property type="match status" value="1"/>
</dbReference>
<protein>
    <submittedName>
        <fullName evidence="6">Succinate-CoA ligase</fullName>
    </submittedName>
</protein>
<keyword evidence="2 6" id="KW-0436">Ligase</keyword>
<dbReference type="GO" id="GO:0004775">
    <property type="term" value="F:succinate-CoA ligase (ADP-forming) activity"/>
    <property type="evidence" value="ECO:0007669"/>
    <property type="project" value="TreeGrafter"/>
</dbReference>
<dbReference type="FunFam" id="3.40.50.720:FF:000277">
    <property type="entry name" value="Succinate--CoA ligase [ADP-forming] subunit alpha"/>
    <property type="match status" value="1"/>
</dbReference>
<comment type="caution">
    <text evidence="6">The sequence shown here is derived from an EMBL/GenBank/DDBJ whole genome shotgun (WGS) entry which is preliminary data.</text>
</comment>
<keyword evidence="1" id="KW-0816">Tricarboxylic acid cycle</keyword>
<dbReference type="EMBL" id="MCFI01000014">
    <property type="protein sequence ID" value="ORY79965.1"/>
    <property type="molecule type" value="Genomic_DNA"/>
</dbReference>
<dbReference type="SUPFAM" id="SSF52210">
    <property type="entry name" value="Succinyl-CoA synthetase domains"/>
    <property type="match status" value="1"/>
</dbReference>
<dbReference type="Pfam" id="PF02629">
    <property type="entry name" value="CoA_binding"/>
    <property type="match status" value="1"/>
</dbReference>
<accession>A0A1Y2FAT0</accession>
<dbReference type="InterPro" id="IPR033847">
    <property type="entry name" value="Citrt_syn/SCS-alpha_CS"/>
</dbReference>
<dbReference type="PANTHER" id="PTHR11117:SF6">
    <property type="entry name" value="SYNTHETASE SUBUNIT ALPHA, PUTATIVE (AFU_ORTHOLOGUE AFUA_1G10830)-RELATED"/>
    <property type="match status" value="1"/>
</dbReference>
<dbReference type="GO" id="GO:0000166">
    <property type="term" value="F:nucleotide binding"/>
    <property type="evidence" value="ECO:0007669"/>
    <property type="project" value="UniProtKB-KW"/>
</dbReference>
<dbReference type="Pfam" id="PF00549">
    <property type="entry name" value="Ligase_CoA"/>
    <property type="match status" value="1"/>
</dbReference>
<reference evidence="6 7" key="1">
    <citation type="submission" date="2016-07" db="EMBL/GenBank/DDBJ databases">
        <title>Pervasive Adenine N6-methylation of Active Genes in Fungi.</title>
        <authorList>
            <consortium name="DOE Joint Genome Institute"/>
            <person name="Mondo S.J."/>
            <person name="Dannebaum R.O."/>
            <person name="Kuo R.C."/>
            <person name="Labutti K."/>
            <person name="Haridas S."/>
            <person name="Kuo A."/>
            <person name="Salamov A."/>
            <person name="Ahrendt S.R."/>
            <person name="Lipzen A."/>
            <person name="Sullivan W."/>
            <person name="Andreopoulos W.B."/>
            <person name="Clum A."/>
            <person name="Lindquist E."/>
            <person name="Daum C."/>
            <person name="Ramamoorthy G.K."/>
            <person name="Gryganskyi A."/>
            <person name="Culley D."/>
            <person name="Magnuson J.K."/>
            <person name="James T.Y."/>
            <person name="O'Malley M.A."/>
            <person name="Stajich J.E."/>
            <person name="Spatafora J.W."/>
            <person name="Visel A."/>
            <person name="Grigoriev I.V."/>
        </authorList>
    </citation>
    <scope>NUCLEOTIDE SEQUENCE [LARGE SCALE GENOMIC DNA]</scope>
    <source>
        <strain evidence="6 7">12-1054</strain>
    </source>
</reference>
<dbReference type="GO" id="GO:0005739">
    <property type="term" value="C:mitochondrion"/>
    <property type="evidence" value="ECO:0007669"/>
    <property type="project" value="TreeGrafter"/>
</dbReference>
<dbReference type="STRING" id="56484.A0A1Y2FAT0"/>
<dbReference type="GO" id="GO:0004776">
    <property type="term" value="F:succinate-CoA ligase (GDP-forming) activity"/>
    <property type="evidence" value="ECO:0007669"/>
    <property type="project" value="TreeGrafter"/>
</dbReference>
<feature type="domain" description="CoA-binding" evidence="5">
    <location>
        <begin position="13"/>
        <end position="108"/>
    </location>
</feature>
<dbReference type="OrthoDB" id="1664372at2759"/>
<dbReference type="InterPro" id="IPR016102">
    <property type="entry name" value="Succinyl-CoA_synth-like"/>
</dbReference>
<name>A0A1Y2FAT0_PROLT</name>
<dbReference type="GO" id="GO:0006099">
    <property type="term" value="P:tricarboxylic acid cycle"/>
    <property type="evidence" value="ECO:0007669"/>
    <property type="project" value="UniProtKB-UniPathway"/>
</dbReference>
<evidence type="ECO:0000256" key="2">
    <source>
        <dbReference type="ARBA" id="ARBA00022598"/>
    </source>
</evidence>
<sequence>MSDRAQRTRSLDLTSETRVIYQGFTGKQGTVNAMQTIAYGTNVVGGVSPGKGGSTHLDLPVFGTVKEAVQNVQPDATAIFVPAFLAAGAIMEAIENEIPLIVSVAEGIPVHDMLRVHEMLKTTTRSRLVGPNCPGVIVPSARCRIGIMPYQQFKAGRIGIVSKSGTLSYEAVGETTRLGLGQSLVVGMGGDMLPGTSLVEGLRLFADRADTEAMVCLGEIGGAAELDAAEFVREYNARLGKDAKPVVAMVAGWTAPEGRVMGHAGALRMAGELTAEEKTKALRDAGCHIASHTGQIGEMLQALLNRRGA</sequence>
<evidence type="ECO:0000313" key="7">
    <source>
        <dbReference type="Proteomes" id="UP000193685"/>
    </source>
</evidence>
<dbReference type="RefSeq" id="XP_040724099.1">
    <property type="nucleotide sequence ID" value="XM_040867931.1"/>
</dbReference>
<evidence type="ECO:0000259" key="5">
    <source>
        <dbReference type="SMART" id="SM00881"/>
    </source>
</evidence>
<dbReference type="Proteomes" id="UP000193685">
    <property type="component" value="Unassembled WGS sequence"/>
</dbReference>
<dbReference type="GO" id="GO:0009361">
    <property type="term" value="C:succinate-CoA ligase complex (ADP-forming)"/>
    <property type="evidence" value="ECO:0007669"/>
    <property type="project" value="TreeGrafter"/>
</dbReference>
<dbReference type="UniPathway" id="UPA00223">
    <property type="reaction ID" value="UER00999"/>
</dbReference>
<dbReference type="OMA" id="DAGIKYC"/>